<keyword evidence="3" id="KW-0547">Nucleotide-binding</keyword>
<dbReference type="InterPro" id="IPR003439">
    <property type="entry name" value="ABC_transporter-like_ATP-bd"/>
</dbReference>
<dbReference type="Gene3D" id="3.40.50.300">
    <property type="entry name" value="P-loop containing nucleotide triphosphate hydrolases"/>
    <property type="match status" value="1"/>
</dbReference>
<dbReference type="Pfam" id="PF00571">
    <property type="entry name" value="CBS"/>
    <property type="match status" value="1"/>
</dbReference>
<dbReference type="PROSITE" id="PS00211">
    <property type="entry name" value="ABC_TRANSPORTER_1"/>
    <property type="match status" value="1"/>
</dbReference>
<keyword evidence="9" id="KW-1185">Reference proteome</keyword>
<organism evidence="8 9">
    <name type="scientific">Geomicrobium sediminis</name>
    <dbReference type="NCBI Taxonomy" id="1347788"/>
    <lineage>
        <taxon>Bacteria</taxon>
        <taxon>Bacillati</taxon>
        <taxon>Bacillota</taxon>
        <taxon>Bacilli</taxon>
        <taxon>Bacillales</taxon>
        <taxon>Geomicrobium</taxon>
    </lineage>
</organism>
<dbReference type="PROSITE" id="PS50893">
    <property type="entry name" value="ABC_TRANSPORTER_2"/>
    <property type="match status" value="1"/>
</dbReference>
<evidence type="ECO:0000313" key="9">
    <source>
        <dbReference type="Proteomes" id="UP000741863"/>
    </source>
</evidence>
<dbReference type="GO" id="GO:0005524">
    <property type="term" value="F:ATP binding"/>
    <property type="evidence" value="ECO:0007669"/>
    <property type="project" value="UniProtKB-KW"/>
</dbReference>
<sequence>MSEEMRGTVSVITFNQVDKSFTEDRKAVKGLSFTIERGEFFVLIGPSGCGKTTTLKMINRLIDASSGTITINGSNHTDVNMHELRWNIGYVLQQIALFPHLTVAENIAVVPEMKKWKQDDIQKRVNELLELVGMDPETYRDRLPADLSGGQQQRIGVARALAGDPDIILMDEPFSALDPLVREQLQKDIKALQQRIKKTIVFVTHDMNEATLLGDRIGMMEAGVLLQVGTADELKRNPATPAVEAFIGRSVEKKNLSLKESLTPIDRSEYIRTHRDEQRVTVQFIINEHGEWVTTYNDHNELEAMIPIDASSSVKSAFELLESSHLPALPVQENGKVIGSVSYKDLARALV</sequence>
<dbReference type="PANTHER" id="PTHR43117">
    <property type="entry name" value="OSMOPROTECTANT IMPORT ATP-BINDING PROTEIN OSMV"/>
    <property type="match status" value="1"/>
</dbReference>
<dbReference type="SUPFAM" id="SSF52540">
    <property type="entry name" value="P-loop containing nucleoside triphosphate hydrolases"/>
    <property type="match status" value="1"/>
</dbReference>
<feature type="domain" description="ABC transporter" evidence="6">
    <location>
        <begin position="12"/>
        <end position="247"/>
    </location>
</feature>
<dbReference type="InterPro" id="IPR046342">
    <property type="entry name" value="CBS_dom_sf"/>
</dbReference>
<evidence type="ECO:0000256" key="1">
    <source>
        <dbReference type="ARBA" id="ARBA00005417"/>
    </source>
</evidence>
<evidence type="ECO:0000256" key="2">
    <source>
        <dbReference type="ARBA" id="ARBA00022448"/>
    </source>
</evidence>
<dbReference type="RefSeq" id="WP_275581610.1">
    <property type="nucleotide sequence ID" value="NZ_JAFBEC010000001.1"/>
</dbReference>
<reference evidence="8 9" key="1">
    <citation type="submission" date="2021-01" db="EMBL/GenBank/DDBJ databases">
        <title>Genomic Encyclopedia of Type Strains, Phase IV (KMG-IV): sequencing the most valuable type-strain genomes for metagenomic binning, comparative biology and taxonomic classification.</title>
        <authorList>
            <person name="Goeker M."/>
        </authorList>
    </citation>
    <scope>NUCLEOTIDE SEQUENCE [LARGE SCALE GENOMIC DNA]</scope>
    <source>
        <strain evidence="8 9">DSM 25540</strain>
    </source>
</reference>
<evidence type="ECO:0000256" key="5">
    <source>
        <dbReference type="PROSITE-ProRule" id="PRU00703"/>
    </source>
</evidence>
<comment type="similarity">
    <text evidence="1">Belongs to the ABC transporter superfamily.</text>
</comment>
<dbReference type="InterPro" id="IPR017871">
    <property type="entry name" value="ABC_transporter-like_CS"/>
</dbReference>
<feature type="domain" description="CBS" evidence="7">
    <location>
        <begin position="299"/>
        <end position="351"/>
    </location>
</feature>
<name>A0ABS2P6W1_9BACL</name>
<dbReference type="InterPro" id="IPR027417">
    <property type="entry name" value="P-loop_NTPase"/>
</dbReference>
<keyword evidence="2" id="KW-0813">Transport</keyword>
<evidence type="ECO:0000259" key="6">
    <source>
        <dbReference type="PROSITE" id="PS50893"/>
    </source>
</evidence>
<dbReference type="Gene3D" id="3.10.580.10">
    <property type="entry name" value="CBS-domain"/>
    <property type="match status" value="1"/>
</dbReference>
<keyword evidence="5" id="KW-0129">CBS domain</keyword>
<comment type="caution">
    <text evidence="8">The sequence shown here is derived from an EMBL/GenBank/DDBJ whole genome shotgun (WGS) entry which is preliminary data.</text>
</comment>
<dbReference type="SUPFAM" id="SSF54631">
    <property type="entry name" value="CBS-domain pair"/>
    <property type="match status" value="1"/>
</dbReference>
<dbReference type="SMART" id="SM00382">
    <property type="entry name" value="AAA"/>
    <property type="match status" value="1"/>
</dbReference>
<dbReference type="Pfam" id="PF00005">
    <property type="entry name" value="ABC_tran"/>
    <property type="match status" value="1"/>
</dbReference>
<dbReference type="EMBL" id="JAFBEC010000001">
    <property type="protein sequence ID" value="MBM7631049.1"/>
    <property type="molecule type" value="Genomic_DNA"/>
</dbReference>
<proteinExistence type="inferred from homology"/>
<protein>
    <submittedName>
        <fullName evidence="8">Osmoprotectant transport system ATP-binding protein</fullName>
    </submittedName>
</protein>
<evidence type="ECO:0000313" key="8">
    <source>
        <dbReference type="EMBL" id="MBM7631049.1"/>
    </source>
</evidence>
<evidence type="ECO:0000259" key="7">
    <source>
        <dbReference type="PROSITE" id="PS51371"/>
    </source>
</evidence>
<dbReference type="InterPro" id="IPR003593">
    <property type="entry name" value="AAA+_ATPase"/>
</dbReference>
<gene>
    <name evidence="8" type="ORF">JOD17_000140</name>
</gene>
<evidence type="ECO:0000256" key="3">
    <source>
        <dbReference type="ARBA" id="ARBA00022741"/>
    </source>
</evidence>
<dbReference type="PROSITE" id="PS51371">
    <property type="entry name" value="CBS"/>
    <property type="match status" value="1"/>
</dbReference>
<dbReference type="InterPro" id="IPR000644">
    <property type="entry name" value="CBS_dom"/>
</dbReference>
<keyword evidence="4 8" id="KW-0067">ATP-binding</keyword>
<accession>A0ABS2P6W1</accession>
<dbReference type="PANTHER" id="PTHR43117:SF4">
    <property type="entry name" value="OSMOPROTECTANT IMPORT ATP-BINDING PROTEIN OSMV"/>
    <property type="match status" value="1"/>
</dbReference>
<evidence type="ECO:0000256" key="4">
    <source>
        <dbReference type="ARBA" id="ARBA00022840"/>
    </source>
</evidence>
<dbReference type="Proteomes" id="UP000741863">
    <property type="component" value="Unassembled WGS sequence"/>
</dbReference>